<accession>A0ACB7ZL85</accession>
<proteinExistence type="predicted"/>
<dbReference type="EMBL" id="CM037159">
    <property type="protein sequence ID" value="KAH7866389.1"/>
    <property type="molecule type" value="Genomic_DNA"/>
</dbReference>
<organism evidence="1 2">
    <name type="scientific">Vaccinium darrowii</name>
    <dbReference type="NCBI Taxonomy" id="229202"/>
    <lineage>
        <taxon>Eukaryota</taxon>
        <taxon>Viridiplantae</taxon>
        <taxon>Streptophyta</taxon>
        <taxon>Embryophyta</taxon>
        <taxon>Tracheophyta</taxon>
        <taxon>Spermatophyta</taxon>
        <taxon>Magnoliopsida</taxon>
        <taxon>eudicotyledons</taxon>
        <taxon>Gunneridae</taxon>
        <taxon>Pentapetalae</taxon>
        <taxon>asterids</taxon>
        <taxon>Ericales</taxon>
        <taxon>Ericaceae</taxon>
        <taxon>Vaccinioideae</taxon>
        <taxon>Vaccinieae</taxon>
        <taxon>Vaccinium</taxon>
    </lineage>
</organism>
<reference evidence="1 2" key="1">
    <citation type="journal article" date="2021" name="Hortic Res">
        <title>High-quality reference genome and annotation aids understanding of berry development for evergreen blueberry (Vaccinium darrowii).</title>
        <authorList>
            <person name="Yu J."/>
            <person name="Hulse-Kemp A.M."/>
            <person name="Babiker E."/>
            <person name="Staton M."/>
        </authorList>
    </citation>
    <scope>NUCLEOTIDE SEQUENCE [LARGE SCALE GENOMIC DNA]</scope>
    <source>
        <strain evidence="2">cv. NJ 8807/NJ 8810</strain>
        <tissue evidence="1">Young leaf</tissue>
    </source>
</reference>
<evidence type="ECO:0000313" key="2">
    <source>
        <dbReference type="Proteomes" id="UP000828048"/>
    </source>
</evidence>
<gene>
    <name evidence="1" type="ORF">Vadar_019741</name>
</gene>
<keyword evidence="2" id="KW-1185">Reference proteome</keyword>
<comment type="caution">
    <text evidence="1">The sequence shown here is derived from an EMBL/GenBank/DDBJ whole genome shotgun (WGS) entry which is preliminary data.</text>
</comment>
<protein>
    <submittedName>
        <fullName evidence="1">Uncharacterized protein</fullName>
    </submittedName>
</protein>
<dbReference type="Proteomes" id="UP000828048">
    <property type="component" value="Chromosome 9"/>
</dbReference>
<name>A0ACB7ZL85_9ERIC</name>
<evidence type="ECO:0000313" key="1">
    <source>
        <dbReference type="EMBL" id="KAH7866389.1"/>
    </source>
</evidence>
<sequence length="1880" mass="211103">MDSIVHSALEEICSRGATGLLLPTLWPNLHSPLSSQNLPLCSNVKRALWTNLLSVPGLQFEAKGVSYDSNDPKIQSVEECERLCLKIVAAEHLRNSFVGVYDITASDAAISQPQRRALERLAIARTNGITQSELAKEFGMKGNNIFYVLRNLECRGLIVRQSTLVRTKETNNEGEPKNSSIVNTNMLHLYRYAKHLGCQQRIEITKEDKSMATNESMNVNTGTGAGTCTGEGCVKEDVHVKDYLPALKAICDKLEQSDDKILLVADIKRDLGYRRTAGHRAWRNICSRLKDARVVEEFCAEVNKKEVSCLRLLKSFSPNFFEPKTLGRGNNDLDAEQHVKLGKRGQITDQLVELPIEHQIYDMVDAEGSKGLTITEICKRLGLNNKRYYTRLLTMFSRFGMHLLAENHNRGLAYRVWTSGNFNPEASNILGSNPENVLNENGASNPPEGDLGYHDKSAQAIPELDLWTSKVDTEDDRKAHDEVIEPELPHGSPSNELLMVSAASVSNVATVETSPLDLSTPPRQRSYPRYPCLTKTASSARREQWILQRLQEQKFIIRPELVRELESLEKDKQTKMDRKTVNRSLNKLQNEGHCKCIQVSYPVVTNCRRSRITDVVLQPSLDVSPEVLGEIYEKLRSFDLEIRAPCSSRLNKGLPVPVLDGVQRIFKSAKVDNQAENSEVMRANGFVLAKMVRTKLLHIYLWGYVSGSPGWDDALSSGKHDLKNPHSTCKLFALDAAIKAMPVELFLQVVGSAQKFEDMVEKCRSGLHLSDLPQKEYKGLMDTLATGRLSRIMDRLRRLKLIRMERDGHSEEILNTSQATLTYALELKPYIEEPVTIIMASSGVFSFDLRPQVRHDFILSSRRAVDEYWNTLEFSYAAADSKAALHAFPGSAVPEIFLSRTWASVRVMTADQRAELLKRVVNDDPNKKISFKECEKIAEDLNLTLEQVLRVYYDKRQKRLARFQGGSNASGEEFQPRKRRHVSYSRKRKNSSEGRSSRLKKIGIVNKKTSGQGLGRETDTDDQFPEEQNASLASSGEEESHLQTFQNEDRMEAIVEEAEANEEVEHPSFIHDCALSRMKSTRQRKFSWTENAERQLVIEYVRYRAALGAKFRGTDWSSLRNLPAPVPACKRRMALLNSNLMFRKAVLRLCNMLGERYANHLDKLQNKSVSHGDCSGLIRDSLFGKDRHRSFSCNVEQSEDMYLEGRWDDFDDICIKIALDEVLRYKRIAKLEASKRARSVAVEWSEQNLDAVGHDHLGVEPVSEEFRNHGGGNNVRPRRSRRRRLPRKYSELLNEGSSVSRRAHESVAVSKAAELFKLIFLSTSTAPEVPNLLAETLRRYSEHDLFAAFNYLREKKIMVGGSGGNPFILSQQFLQTISSSPFPTNTGSRAAKFASWLQEKEKDLMEEGIDLIADLQCGDVFHLCALLSSGEWLISPCLPDDGVGEAEDSKTLKRKFDISGVCSGDGAKKLKSSSAGEGEVISRRGKGFPGIMLSVSRATISISDIMNVFKNGNNRSEITEMLFPGEKDLVIESSSVNSGAAAFPSDHIKEILDEGSSISMAVAASESEWETMTSYASHLMALPTDQQNTWPFSPELFRNVYSAIQKAGDQGLSMEEISQVMNMEGENIQELIVEVLKTFGRALKVNAYDSVHVVDSLYRSKYFLTSMANCNQDLEVSIPACTKIDDRHLSPHTENPEDHDAKVTKDLSTDSDEVHKVTILNLPEEVYHPSSEMRSSKRSGGCEQAKVISKGNDREGESFGSCSSDFDLCTPILPWVNGDGTINTVVYKGLVRRVLGVVMQNPGMLEDGIINRMNVLNPQSCRSLLKLMIVDNHIIVRKMHETTYGEAPTLLASLLGSRLKKSKMIYREHYFANPLCTTLL</sequence>